<dbReference type="Proteomes" id="UP000541857">
    <property type="component" value="Unassembled WGS sequence"/>
</dbReference>
<keyword evidence="2" id="KW-1185">Reference proteome</keyword>
<proteinExistence type="predicted"/>
<protein>
    <submittedName>
        <fullName evidence="1">HipA N-terminal domain-containing protein</fullName>
    </submittedName>
</protein>
<name>A0A7W2R3Y0_9FLAO</name>
<sequence>MLSILHAKDKKAFSFVSNNDWLKSKKQLVLDSDIQFYSGPQYPSNKESFGVFLDSMPDTWGRTMLKRKQAQLVSERDERARTLYDIDY</sequence>
<evidence type="ECO:0000313" key="1">
    <source>
        <dbReference type="EMBL" id="MBA6153133.1"/>
    </source>
</evidence>
<gene>
    <name evidence="1" type="ORF">H3Z82_10380</name>
</gene>
<dbReference type="EMBL" id="JACGLT010000007">
    <property type="protein sequence ID" value="MBA6153133.1"/>
    <property type="molecule type" value="Genomic_DNA"/>
</dbReference>
<organism evidence="1 2">
    <name type="scientific">Gelidibacter maritimus</name>
    <dbReference type="NCBI Taxonomy" id="2761487"/>
    <lineage>
        <taxon>Bacteria</taxon>
        <taxon>Pseudomonadati</taxon>
        <taxon>Bacteroidota</taxon>
        <taxon>Flavobacteriia</taxon>
        <taxon>Flavobacteriales</taxon>
        <taxon>Flavobacteriaceae</taxon>
        <taxon>Gelidibacter</taxon>
    </lineage>
</organism>
<evidence type="ECO:0000313" key="2">
    <source>
        <dbReference type="Proteomes" id="UP000541857"/>
    </source>
</evidence>
<comment type="caution">
    <text evidence="1">The sequence shown here is derived from an EMBL/GenBank/DDBJ whole genome shotgun (WGS) entry which is preliminary data.</text>
</comment>
<reference evidence="1 2" key="1">
    <citation type="submission" date="2020-07" db="EMBL/GenBank/DDBJ databases">
        <title>Bacterium isolated from marine sediment.</title>
        <authorList>
            <person name="Shang D."/>
        </authorList>
    </citation>
    <scope>NUCLEOTIDE SEQUENCE [LARGE SCALE GENOMIC DNA]</scope>
    <source>
        <strain evidence="1 2">F6074</strain>
    </source>
</reference>
<dbReference type="AlphaFoldDB" id="A0A7W2R3Y0"/>
<dbReference type="RefSeq" id="WP_182205438.1">
    <property type="nucleotide sequence ID" value="NZ_JACGLT010000007.1"/>
</dbReference>
<accession>A0A7W2R3Y0</accession>